<feature type="signal peptide" evidence="3">
    <location>
        <begin position="1"/>
        <end position="19"/>
    </location>
</feature>
<keyword evidence="2" id="KW-0472">Membrane</keyword>
<feature type="region of interest" description="Disordered" evidence="1">
    <location>
        <begin position="154"/>
        <end position="185"/>
    </location>
</feature>
<reference evidence="5" key="1">
    <citation type="submission" date="2016-11" db="UniProtKB">
        <authorList>
            <consortium name="WormBaseParasite"/>
        </authorList>
    </citation>
    <scope>IDENTIFICATION</scope>
</reference>
<keyword evidence="4" id="KW-1185">Reference proteome</keyword>
<keyword evidence="2" id="KW-1133">Transmembrane helix</keyword>
<evidence type="ECO:0000256" key="1">
    <source>
        <dbReference type="SAM" id="MobiDB-lite"/>
    </source>
</evidence>
<organism evidence="4 5">
    <name type="scientific">Steinernema glaseri</name>
    <dbReference type="NCBI Taxonomy" id="37863"/>
    <lineage>
        <taxon>Eukaryota</taxon>
        <taxon>Metazoa</taxon>
        <taxon>Ecdysozoa</taxon>
        <taxon>Nematoda</taxon>
        <taxon>Chromadorea</taxon>
        <taxon>Rhabditida</taxon>
        <taxon>Tylenchina</taxon>
        <taxon>Panagrolaimomorpha</taxon>
        <taxon>Strongyloidoidea</taxon>
        <taxon>Steinernematidae</taxon>
        <taxon>Steinernema</taxon>
    </lineage>
</organism>
<evidence type="ECO:0000313" key="5">
    <source>
        <dbReference type="WBParaSite" id="L893_g11187.t1"/>
    </source>
</evidence>
<keyword evidence="2" id="KW-0812">Transmembrane</keyword>
<feature type="chain" id="PRO_5009311550" evidence="3">
    <location>
        <begin position="20"/>
        <end position="234"/>
    </location>
</feature>
<name>A0A1I7XZY4_9BILA</name>
<keyword evidence="3" id="KW-0732">Signal</keyword>
<accession>A0A1I7XZY4</accession>
<evidence type="ECO:0000256" key="3">
    <source>
        <dbReference type="SAM" id="SignalP"/>
    </source>
</evidence>
<evidence type="ECO:0000313" key="4">
    <source>
        <dbReference type="Proteomes" id="UP000095287"/>
    </source>
</evidence>
<feature type="compositionally biased region" description="Low complexity" evidence="1">
    <location>
        <begin position="175"/>
        <end position="185"/>
    </location>
</feature>
<sequence>MKFMKTGLIIVFFVTIAGAELPKNAIEAYYYWQDGDSPPALQPLNGAERALQGLAAESWSAKMGPTDVPEHFGDIHHYYDVTIFFKKHFALYDRRGYHRLQVIRGIMRKERENGYKEGASNALAGTIPVIAVLAATTAAGPVLTYLLMRKKDTRKENPEGATKKTSSEVRIQRTPSSVSQVQKPSPVRLPVLSAAEKTLHPSSTLFERPVPVEKQPLLDTRPKPSALSRERKSY</sequence>
<protein>
    <submittedName>
        <fullName evidence="5">Secreted protein</fullName>
    </submittedName>
</protein>
<proteinExistence type="predicted"/>
<feature type="region of interest" description="Disordered" evidence="1">
    <location>
        <begin position="200"/>
        <end position="234"/>
    </location>
</feature>
<dbReference type="Proteomes" id="UP000095287">
    <property type="component" value="Unplaced"/>
</dbReference>
<dbReference type="WBParaSite" id="L893_g11187.t1">
    <property type="protein sequence ID" value="L893_g11187.t1"/>
    <property type="gene ID" value="L893_g11187"/>
</dbReference>
<evidence type="ECO:0000256" key="2">
    <source>
        <dbReference type="SAM" id="Phobius"/>
    </source>
</evidence>
<feature type="transmembrane region" description="Helical" evidence="2">
    <location>
        <begin position="122"/>
        <end position="147"/>
    </location>
</feature>
<dbReference type="AlphaFoldDB" id="A0A1I7XZY4"/>
<feature type="compositionally biased region" description="Basic and acidic residues" evidence="1">
    <location>
        <begin position="154"/>
        <end position="171"/>
    </location>
</feature>